<proteinExistence type="predicted"/>
<gene>
    <name evidence="1" type="ORF">POCTA_138.1.T0720101</name>
</gene>
<keyword evidence="2" id="KW-1185">Reference proteome</keyword>
<evidence type="ECO:0000313" key="1">
    <source>
        <dbReference type="EMBL" id="CAD8179060.1"/>
    </source>
</evidence>
<comment type="caution">
    <text evidence="1">The sequence shown here is derived from an EMBL/GenBank/DDBJ whole genome shotgun (WGS) entry which is preliminary data.</text>
</comment>
<reference evidence="1" key="1">
    <citation type="submission" date="2021-01" db="EMBL/GenBank/DDBJ databases">
        <authorList>
            <consortium name="Genoscope - CEA"/>
            <person name="William W."/>
        </authorList>
    </citation>
    <scope>NUCLEOTIDE SEQUENCE</scope>
</reference>
<organism evidence="1 2">
    <name type="scientific">Paramecium octaurelia</name>
    <dbReference type="NCBI Taxonomy" id="43137"/>
    <lineage>
        <taxon>Eukaryota</taxon>
        <taxon>Sar</taxon>
        <taxon>Alveolata</taxon>
        <taxon>Ciliophora</taxon>
        <taxon>Intramacronucleata</taxon>
        <taxon>Oligohymenophorea</taxon>
        <taxon>Peniculida</taxon>
        <taxon>Parameciidae</taxon>
        <taxon>Paramecium</taxon>
    </lineage>
</organism>
<dbReference type="Proteomes" id="UP000683925">
    <property type="component" value="Unassembled WGS sequence"/>
</dbReference>
<protein>
    <submittedName>
        <fullName evidence="1">Uncharacterized protein</fullName>
    </submittedName>
</protein>
<dbReference type="AlphaFoldDB" id="A0A8S1VPC2"/>
<evidence type="ECO:0000313" key="2">
    <source>
        <dbReference type="Proteomes" id="UP000683925"/>
    </source>
</evidence>
<sequence length="109" mass="12647">MFFKLVKTLVQKNYRFTIANMQNTIIEFTIQELNFSTNFFNEFITFILPSISDLAVIVTKKCQEGKQLIVHIPKNNGASPINIVLIASLIIVPTIKKYIFQLQLHQFRN</sequence>
<accession>A0A8S1VPC2</accession>
<dbReference type="EMBL" id="CAJJDP010000071">
    <property type="protein sequence ID" value="CAD8179060.1"/>
    <property type="molecule type" value="Genomic_DNA"/>
</dbReference>
<name>A0A8S1VPC2_PAROT</name>